<evidence type="ECO:0000313" key="2">
    <source>
        <dbReference type="EMBL" id="PIP15140.1"/>
    </source>
</evidence>
<reference evidence="2 3" key="1">
    <citation type="submission" date="2017-09" db="EMBL/GenBank/DDBJ databases">
        <title>Depth-based differentiation of microbial function through sediment-hosted aquifers and enrichment of novel symbionts in the deep terrestrial subsurface.</title>
        <authorList>
            <person name="Probst A.J."/>
            <person name="Ladd B."/>
            <person name="Jarett J.K."/>
            <person name="Geller-Mcgrath D.E."/>
            <person name="Sieber C.M."/>
            <person name="Emerson J.B."/>
            <person name="Anantharaman K."/>
            <person name="Thomas B.C."/>
            <person name="Malmstrom R."/>
            <person name="Stieglmeier M."/>
            <person name="Klingl A."/>
            <person name="Woyke T."/>
            <person name="Ryan C.M."/>
            <person name="Banfield J.F."/>
        </authorList>
    </citation>
    <scope>NUCLEOTIDE SEQUENCE [LARGE SCALE GENOMIC DNA]</scope>
    <source>
        <strain evidence="2">CG23_combo_of_CG06-09_8_20_14_all_35_49</strain>
    </source>
</reference>
<sequence>MKKSLKGFTLIEILVVATIIGLLASGAI</sequence>
<evidence type="ECO:0000313" key="3">
    <source>
        <dbReference type="Proteomes" id="UP000231025"/>
    </source>
</evidence>
<accession>A0A2G9Y7E3</accession>
<gene>
    <name evidence="2" type="ORF">COX47_01310</name>
</gene>
<keyword evidence="1" id="KW-0472">Membrane</keyword>
<dbReference type="NCBIfam" id="TIGR02532">
    <property type="entry name" value="IV_pilin_GFxxxE"/>
    <property type="match status" value="1"/>
</dbReference>
<dbReference type="Pfam" id="PF07963">
    <property type="entry name" value="N_methyl"/>
    <property type="match status" value="1"/>
</dbReference>
<feature type="non-terminal residue" evidence="2">
    <location>
        <position position="28"/>
    </location>
</feature>
<name>A0A2G9Y7E3_9BACT</name>
<dbReference type="Proteomes" id="UP000231025">
    <property type="component" value="Unassembled WGS sequence"/>
</dbReference>
<proteinExistence type="predicted"/>
<feature type="transmembrane region" description="Helical" evidence="1">
    <location>
        <begin position="7"/>
        <end position="27"/>
    </location>
</feature>
<organism evidence="2 3">
    <name type="scientific">Candidatus Roizmanbacteria bacterium CG23_combo_of_CG06-09_8_20_14_all_35_49</name>
    <dbReference type="NCBI Taxonomy" id="1974863"/>
    <lineage>
        <taxon>Bacteria</taxon>
        <taxon>Candidatus Roizmaniibacteriota</taxon>
    </lineage>
</organism>
<protein>
    <submittedName>
        <fullName evidence="2">Pilus assembly protein</fullName>
    </submittedName>
</protein>
<dbReference type="PROSITE" id="PS00409">
    <property type="entry name" value="PROKAR_NTER_METHYL"/>
    <property type="match status" value="1"/>
</dbReference>
<keyword evidence="1" id="KW-0812">Transmembrane</keyword>
<comment type="caution">
    <text evidence="2">The sequence shown here is derived from an EMBL/GenBank/DDBJ whole genome shotgun (WGS) entry which is preliminary data.</text>
</comment>
<dbReference type="EMBL" id="PCRE01000016">
    <property type="protein sequence ID" value="PIP15140.1"/>
    <property type="molecule type" value="Genomic_DNA"/>
</dbReference>
<evidence type="ECO:0000256" key="1">
    <source>
        <dbReference type="SAM" id="Phobius"/>
    </source>
</evidence>
<dbReference type="AlphaFoldDB" id="A0A2G9Y7E3"/>
<dbReference type="InterPro" id="IPR012902">
    <property type="entry name" value="N_methyl_site"/>
</dbReference>
<keyword evidence="1" id="KW-1133">Transmembrane helix</keyword>